<dbReference type="EMBL" id="KL648583">
    <property type="protein sequence ID" value="KEY68329.1"/>
    <property type="molecule type" value="Genomic_DNA"/>
</dbReference>
<keyword evidence="1" id="KW-1133">Transmembrane helix</keyword>
<keyword evidence="1" id="KW-0812">Transmembrane</keyword>
<gene>
    <name evidence="2" type="ORF">S7711_11193</name>
</gene>
<accession>A0A084ASQ0</accession>
<dbReference type="OrthoDB" id="4961272at2759"/>
<sequence>MLSVKYHITYWAAAAWAVASYRVLASCSLCVTAFRLIIGPLAACTTYASFQWHRNSSKRANLALYSHQALIACLLVALGSVADYFQLPDEEMPKPTALIHLLSAFITVGVLESLRQNRSDIEPASFRLVQSGPRTQLYCWSWQCIPVCLTLVIACDAILFAILLATDRALHHSGGMSLQHIVPYWGWEDMQYPGRLGSAVVAHYLGGPFADMAETIFYALCRIFVPHMAGPRGWTPKSGPLRIPVFPFLSPYLEVFKYALFWLPRMLLPRYQYGDGASVDGPRWGIFVGLLRVMAGF</sequence>
<evidence type="ECO:0000313" key="2">
    <source>
        <dbReference type="EMBL" id="KEY68329.1"/>
    </source>
</evidence>
<protein>
    <submittedName>
        <fullName evidence="2">Uncharacterized protein</fullName>
    </submittedName>
</protein>
<proteinExistence type="predicted"/>
<feature type="transmembrane region" description="Helical" evidence="1">
    <location>
        <begin position="23"/>
        <end position="50"/>
    </location>
</feature>
<feature type="transmembrane region" description="Helical" evidence="1">
    <location>
        <begin position="97"/>
        <end position="116"/>
    </location>
</feature>
<dbReference type="Proteomes" id="UP000028045">
    <property type="component" value="Unassembled WGS sequence"/>
</dbReference>
<reference evidence="2 3" key="1">
    <citation type="journal article" date="2014" name="BMC Genomics">
        <title>Comparative genome sequencing reveals chemotype-specific gene clusters in the toxigenic black mold Stachybotrys.</title>
        <authorList>
            <person name="Semeiks J."/>
            <person name="Borek D."/>
            <person name="Otwinowski Z."/>
            <person name="Grishin N.V."/>
        </authorList>
    </citation>
    <scope>NUCLEOTIDE SEQUENCE [LARGE SCALE GENOMIC DNA]</scope>
    <source>
        <strain evidence="3">CBS 109288 / IBT 7711</strain>
    </source>
</reference>
<organism evidence="2 3">
    <name type="scientific">Stachybotrys chartarum (strain CBS 109288 / IBT 7711)</name>
    <name type="common">Toxic black mold</name>
    <name type="synonym">Stilbospora chartarum</name>
    <dbReference type="NCBI Taxonomy" id="1280523"/>
    <lineage>
        <taxon>Eukaryota</taxon>
        <taxon>Fungi</taxon>
        <taxon>Dikarya</taxon>
        <taxon>Ascomycota</taxon>
        <taxon>Pezizomycotina</taxon>
        <taxon>Sordariomycetes</taxon>
        <taxon>Hypocreomycetidae</taxon>
        <taxon>Hypocreales</taxon>
        <taxon>Stachybotryaceae</taxon>
        <taxon>Stachybotrys</taxon>
    </lineage>
</organism>
<feature type="transmembrane region" description="Helical" evidence="1">
    <location>
        <begin position="62"/>
        <end position="85"/>
    </location>
</feature>
<keyword evidence="3" id="KW-1185">Reference proteome</keyword>
<feature type="transmembrane region" description="Helical" evidence="1">
    <location>
        <begin position="137"/>
        <end position="164"/>
    </location>
</feature>
<evidence type="ECO:0000256" key="1">
    <source>
        <dbReference type="SAM" id="Phobius"/>
    </source>
</evidence>
<keyword evidence="1" id="KW-0472">Membrane</keyword>
<name>A0A084ASQ0_STACB</name>
<dbReference type="HOGENOM" id="CLU_918256_0_0_1"/>
<dbReference type="AlphaFoldDB" id="A0A084ASQ0"/>
<evidence type="ECO:0000313" key="3">
    <source>
        <dbReference type="Proteomes" id="UP000028045"/>
    </source>
</evidence>